<feature type="region of interest" description="Disordered" evidence="1">
    <location>
        <begin position="99"/>
        <end position="176"/>
    </location>
</feature>
<dbReference type="SUPFAM" id="SSF54001">
    <property type="entry name" value="Cysteine proteinases"/>
    <property type="match status" value="1"/>
</dbReference>
<gene>
    <name evidence="3" type="ORF">AMSG_00254</name>
</gene>
<protein>
    <submittedName>
        <fullName evidence="3">Ubiquitin carboxyl-terminal hydrolase 2</fullName>
    </submittedName>
</protein>
<accession>A0A0L0D1Q7</accession>
<dbReference type="Gene3D" id="3.90.70.10">
    <property type="entry name" value="Cysteine proteinases"/>
    <property type="match status" value="2"/>
</dbReference>
<keyword evidence="3" id="KW-0378">Hydrolase</keyword>
<feature type="compositionally biased region" description="Polar residues" evidence="1">
    <location>
        <begin position="99"/>
        <end position="111"/>
    </location>
</feature>
<feature type="compositionally biased region" description="Basic and acidic residues" evidence="1">
    <location>
        <begin position="419"/>
        <end position="428"/>
    </location>
</feature>
<name>A0A0L0D1Q7_THETB</name>
<proteinExistence type="predicted"/>
<dbReference type="PROSITE" id="PS00973">
    <property type="entry name" value="USP_2"/>
    <property type="match status" value="1"/>
</dbReference>
<dbReference type="EMBL" id="GL349433">
    <property type="protein sequence ID" value="KNC46136.1"/>
    <property type="molecule type" value="Genomic_DNA"/>
</dbReference>
<dbReference type="PANTHER" id="PTHR21646">
    <property type="entry name" value="UBIQUITIN CARBOXYL-TERMINAL HYDROLASE"/>
    <property type="match status" value="1"/>
</dbReference>
<dbReference type="InterPro" id="IPR018200">
    <property type="entry name" value="USP_CS"/>
</dbReference>
<dbReference type="Proteomes" id="UP000054408">
    <property type="component" value="Unassembled WGS sequence"/>
</dbReference>
<dbReference type="RefSeq" id="XP_013763113.1">
    <property type="nucleotide sequence ID" value="XM_013907659.1"/>
</dbReference>
<feature type="compositionally biased region" description="Basic residues" evidence="1">
    <location>
        <begin position="207"/>
        <end position="218"/>
    </location>
</feature>
<dbReference type="GO" id="GO:0016579">
    <property type="term" value="P:protein deubiquitination"/>
    <property type="evidence" value="ECO:0007669"/>
    <property type="project" value="InterPro"/>
</dbReference>
<keyword evidence="4" id="KW-1185">Reference proteome</keyword>
<dbReference type="GeneID" id="25560070"/>
<feature type="domain" description="USP" evidence="2">
    <location>
        <begin position="291"/>
        <end position="740"/>
    </location>
</feature>
<dbReference type="PROSITE" id="PS50235">
    <property type="entry name" value="USP_3"/>
    <property type="match status" value="1"/>
</dbReference>
<dbReference type="eggNOG" id="KOG1868">
    <property type="taxonomic scope" value="Eukaryota"/>
</dbReference>
<feature type="region of interest" description="Disordered" evidence="1">
    <location>
        <begin position="774"/>
        <end position="799"/>
    </location>
</feature>
<sequence>MAASRSTFEHRPSPLSAEKPRMSEDILPIRAWLLSTGTPAATIEAIDNLSWETLGAGNANRVLDRFRSWFGSKGNGMYLEYTNLLENLAPDAVARVSTTDNLHSPNASSSGGDDVPVTPPRRKRPPRDWDAWRDAGSDDESAEMAGSASGWPAPDSTTPLKLRLSPPPPVEPNPSLSRLAIANSATARAAAREDATAAAERFSSTHSLRHRRKRHRPPPKLDLSSVAAPGTDIAWTVCASVECTKDANPDDVFHPGFCSFFCMSRAEDAQLQAAMFESTRGTVAITPRGVRGLENMGNTCYLNTGLELLFNLPFLVSPRDGLFAPSDASPRGLREQVAALARTRAEQAAAFRDAGDWERALASFTLAAALDSNREVLVRSDLELCTAMVASVGSLTTVRYVPTEATTTPETEASSEASAKPEHEHESEPEPEPGTSPERQRSPTADPRELRPVRVSLSPEMERIATVLEAGKVLMAFRKLLADVWMPDAATPLEPKAVHDALPPTRFGKWAQEDVHDLLSFLLDALETATSTADDVFELASAQENDATLDAVRDAHPSLVADATLGVLYHSWQCTTCGESRTVREPFSWLTLPIPDATDDDPDDRRRRGIWSTIVVDNVMCAGCDGPRPCERTTTIESLPTVLFVALSRFAGSCALRKKTDTVRYPLASLVLDGASDGSYMLTGVGLHRGPFGGGHYTSYVRSLADTYWYNLNDEYASLLAEPEVDVISPHAYVLVYTRADKWDAARTAVAGTVLDCHNLTTSIAGAESIRPVRPDLTTTPASPDAFTRPGTAISDAEL</sequence>
<dbReference type="InterPro" id="IPR038765">
    <property type="entry name" value="Papain-like_cys_pep_sf"/>
</dbReference>
<dbReference type="AlphaFoldDB" id="A0A0L0D1Q7"/>
<evidence type="ECO:0000259" key="2">
    <source>
        <dbReference type="PROSITE" id="PS50235"/>
    </source>
</evidence>
<dbReference type="InterPro" id="IPR001394">
    <property type="entry name" value="Peptidase_C19_UCH"/>
</dbReference>
<reference evidence="3 4" key="1">
    <citation type="submission" date="2010-05" db="EMBL/GenBank/DDBJ databases">
        <title>The Genome Sequence of Thecamonas trahens ATCC 50062.</title>
        <authorList>
            <consortium name="The Broad Institute Genome Sequencing Platform"/>
            <person name="Russ C."/>
            <person name="Cuomo C."/>
            <person name="Shea T."/>
            <person name="Young S.K."/>
            <person name="Zeng Q."/>
            <person name="Koehrsen M."/>
            <person name="Haas B."/>
            <person name="Borodovsky M."/>
            <person name="Guigo R."/>
            <person name="Alvarado L."/>
            <person name="Berlin A."/>
            <person name="Bochicchio J."/>
            <person name="Borenstein D."/>
            <person name="Chapman S."/>
            <person name="Chen Z."/>
            <person name="Freedman E."/>
            <person name="Gellesch M."/>
            <person name="Goldberg J."/>
            <person name="Griggs A."/>
            <person name="Gujja S."/>
            <person name="Heilman E."/>
            <person name="Heiman D."/>
            <person name="Hepburn T."/>
            <person name="Howarth C."/>
            <person name="Jen D."/>
            <person name="Larson L."/>
            <person name="Mehta T."/>
            <person name="Park D."/>
            <person name="Pearson M."/>
            <person name="Roberts A."/>
            <person name="Saif S."/>
            <person name="Shenoy N."/>
            <person name="Sisk P."/>
            <person name="Stolte C."/>
            <person name="Sykes S."/>
            <person name="Thomson T."/>
            <person name="Walk T."/>
            <person name="White J."/>
            <person name="Yandava C."/>
            <person name="Burger G."/>
            <person name="Gray M.W."/>
            <person name="Holland P.W.H."/>
            <person name="King N."/>
            <person name="Lang F.B.F."/>
            <person name="Roger A.J."/>
            <person name="Ruiz-Trillo I."/>
            <person name="Lander E."/>
            <person name="Nusbaum C."/>
        </authorList>
    </citation>
    <scope>NUCLEOTIDE SEQUENCE [LARGE SCALE GENOMIC DNA]</scope>
    <source>
        <strain evidence="3 4">ATCC 50062</strain>
    </source>
</reference>
<dbReference type="GO" id="GO:0004843">
    <property type="term" value="F:cysteine-type deubiquitinase activity"/>
    <property type="evidence" value="ECO:0007669"/>
    <property type="project" value="InterPro"/>
</dbReference>
<evidence type="ECO:0000313" key="4">
    <source>
        <dbReference type="Proteomes" id="UP000054408"/>
    </source>
</evidence>
<feature type="region of interest" description="Disordered" evidence="1">
    <location>
        <begin position="1"/>
        <end position="20"/>
    </location>
</feature>
<organism evidence="3 4">
    <name type="scientific">Thecamonas trahens ATCC 50062</name>
    <dbReference type="NCBI Taxonomy" id="461836"/>
    <lineage>
        <taxon>Eukaryota</taxon>
        <taxon>Apusozoa</taxon>
        <taxon>Apusomonadida</taxon>
        <taxon>Apusomonadidae</taxon>
        <taxon>Thecamonas</taxon>
    </lineage>
</organism>
<dbReference type="OrthoDB" id="420187at2759"/>
<feature type="region of interest" description="Disordered" evidence="1">
    <location>
        <begin position="401"/>
        <end position="454"/>
    </location>
</feature>
<dbReference type="STRING" id="461836.A0A0L0D1Q7"/>
<feature type="compositionally biased region" description="Basic and acidic residues" evidence="1">
    <location>
        <begin position="438"/>
        <end position="452"/>
    </location>
</feature>
<feature type="region of interest" description="Disordered" evidence="1">
    <location>
        <begin position="190"/>
        <end position="224"/>
    </location>
</feature>
<dbReference type="InterPro" id="IPR028889">
    <property type="entry name" value="USP"/>
</dbReference>
<feature type="compositionally biased region" description="Low complexity" evidence="1">
    <location>
        <begin position="402"/>
        <end position="418"/>
    </location>
</feature>
<feature type="compositionally biased region" description="Basic and acidic residues" evidence="1">
    <location>
        <begin position="7"/>
        <end position="20"/>
    </location>
</feature>
<feature type="compositionally biased region" description="Basic and acidic residues" evidence="1">
    <location>
        <begin position="126"/>
        <end position="136"/>
    </location>
</feature>
<dbReference type="Pfam" id="PF00443">
    <property type="entry name" value="UCH"/>
    <property type="match status" value="1"/>
</dbReference>
<evidence type="ECO:0000313" key="3">
    <source>
        <dbReference type="EMBL" id="KNC46136.1"/>
    </source>
</evidence>
<dbReference type="InterPro" id="IPR050185">
    <property type="entry name" value="Ub_carboxyl-term_hydrolase"/>
</dbReference>
<evidence type="ECO:0000256" key="1">
    <source>
        <dbReference type="SAM" id="MobiDB-lite"/>
    </source>
</evidence>